<gene>
    <name evidence="3 4 5 6 7" type="primary">LOC106050591</name>
</gene>
<dbReference type="OrthoDB" id="6156745at2759"/>
<feature type="compositionally biased region" description="Basic and acidic residues" evidence="1">
    <location>
        <begin position="179"/>
        <end position="189"/>
    </location>
</feature>
<dbReference type="RefSeq" id="XP_055890153.1">
    <property type="nucleotide sequence ID" value="XM_056034178.1"/>
</dbReference>
<reference evidence="3 4" key="1">
    <citation type="submission" date="2025-04" db="UniProtKB">
        <authorList>
            <consortium name="RefSeq"/>
        </authorList>
    </citation>
    <scope>IDENTIFICATION</scope>
</reference>
<name>A0A9W3ASG9_BIOGL</name>
<evidence type="ECO:0000313" key="3">
    <source>
        <dbReference type="RefSeq" id="XP_013061052.2"/>
    </source>
</evidence>
<dbReference type="RefSeq" id="XP_013061053.2">
    <property type="nucleotide sequence ID" value="XM_013205599.2"/>
</dbReference>
<evidence type="ECO:0000313" key="5">
    <source>
        <dbReference type="RefSeq" id="XP_055890153.1"/>
    </source>
</evidence>
<evidence type="ECO:0000313" key="7">
    <source>
        <dbReference type="RefSeq" id="XP_055890155.1"/>
    </source>
</evidence>
<dbReference type="OMA" id="INWNVIS"/>
<accession>A0A9W3ASG9</accession>
<feature type="region of interest" description="Disordered" evidence="1">
    <location>
        <begin position="176"/>
        <end position="216"/>
    </location>
</feature>
<evidence type="ECO:0000256" key="1">
    <source>
        <dbReference type="SAM" id="MobiDB-lite"/>
    </source>
</evidence>
<sequence>MEFLKALEEAKQQGISKEEFVKIWDSEVRLKLQKEESRILELRLAANATLKDSVVPENFLQKIEKMVKDYLKIQQEKILELKNNILSQNQIQYQEIAKLLETQAGLIGQVMRCELDRAVQQLHSGSVASAPTIGHVSGAAGLVGAGYGPSHPTSFNYVPAQTNDMFMSPENGMYPAYHGESDYPGDGKGRHSVSPENAQQSKKKSQPKKKKKVKPVVAIPESNENIEYLPLDGCEITLVDAQLMASSGNCYISPYYILDDCPSCKVRLNLWFGSKSILVANLSIMGTSNDPLPIARIFECVGYVKNKNSGAFSQLFEIVSQPLRRLKSNKENQALGSVCLKTSGGSFKDVTFQDLEERGFIINNSIVIKWVSESFEAN</sequence>
<proteinExistence type="predicted"/>
<dbReference type="RefSeq" id="XP_055890155.1">
    <property type="nucleotide sequence ID" value="XM_056034180.1"/>
</dbReference>
<organism evidence="2 6">
    <name type="scientific">Biomphalaria glabrata</name>
    <name type="common">Bloodfluke planorb</name>
    <name type="synonym">Freshwater snail</name>
    <dbReference type="NCBI Taxonomy" id="6526"/>
    <lineage>
        <taxon>Eukaryota</taxon>
        <taxon>Metazoa</taxon>
        <taxon>Spiralia</taxon>
        <taxon>Lophotrochozoa</taxon>
        <taxon>Mollusca</taxon>
        <taxon>Gastropoda</taxon>
        <taxon>Heterobranchia</taxon>
        <taxon>Euthyneura</taxon>
        <taxon>Panpulmonata</taxon>
        <taxon>Hygrophila</taxon>
        <taxon>Lymnaeoidea</taxon>
        <taxon>Planorbidae</taxon>
        <taxon>Biomphalaria</taxon>
    </lineage>
</organism>
<keyword evidence="2" id="KW-1185">Reference proteome</keyword>
<dbReference type="RefSeq" id="XP_013061052.2">
    <property type="nucleotide sequence ID" value="XM_013205598.2"/>
</dbReference>
<feature type="compositionally biased region" description="Basic residues" evidence="1">
    <location>
        <begin position="201"/>
        <end position="214"/>
    </location>
</feature>
<dbReference type="GeneID" id="106050591"/>
<evidence type="ECO:0000313" key="4">
    <source>
        <dbReference type="RefSeq" id="XP_013061053.2"/>
    </source>
</evidence>
<dbReference type="Proteomes" id="UP001165740">
    <property type="component" value="Chromosome 6"/>
</dbReference>
<protein>
    <submittedName>
        <fullName evidence="3 4">Uncharacterized protein LOC106050591</fullName>
    </submittedName>
</protein>
<evidence type="ECO:0000313" key="6">
    <source>
        <dbReference type="RefSeq" id="XP_055890154.1"/>
    </source>
</evidence>
<dbReference type="AlphaFoldDB" id="A0A9W3ASG9"/>
<evidence type="ECO:0000313" key="2">
    <source>
        <dbReference type="Proteomes" id="UP001165740"/>
    </source>
</evidence>
<dbReference type="RefSeq" id="XP_055890154.1">
    <property type="nucleotide sequence ID" value="XM_056034179.1"/>
</dbReference>